<organism evidence="2 3">
    <name type="scientific">Plakobranchus ocellatus</name>
    <dbReference type="NCBI Taxonomy" id="259542"/>
    <lineage>
        <taxon>Eukaryota</taxon>
        <taxon>Metazoa</taxon>
        <taxon>Spiralia</taxon>
        <taxon>Lophotrochozoa</taxon>
        <taxon>Mollusca</taxon>
        <taxon>Gastropoda</taxon>
        <taxon>Heterobranchia</taxon>
        <taxon>Euthyneura</taxon>
        <taxon>Panpulmonata</taxon>
        <taxon>Sacoglossa</taxon>
        <taxon>Placobranchoidea</taxon>
        <taxon>Plakobranchidae</taxon>
        <taxon>Plakobranchus</taxon>
    </lineage>
</organism>
<proteinExistence type="predicted"/>
<feature type="compositionally biased region" description="Basic residues" evidence="1">
    <location>
        <begin position="58"/>
        <end position="71"/>
    </location>
</feature>
<dbReference type="EMBL" id="BLXT01001503">
    <property type="protein sequence ID" value="GFN86268.1"/>
    <property type="molecule type" value="Genomic_DNA"/>
</dbReference>
<evidence type="ECO:0000256" key="1">
    <source>
        <dbReference type="SAM" id="MobiDB-lite"/>
    </source>
</evidence>
<feature type="region of interest" description="Disordered" evidence="1">
    <location>
        <begin position="44"/>
        <end position="85"/>
    </location>
</feature>
<dbReference type="AlphaFoldDB" id="A0AAV3YW38"/>
<sequence>MEARDHQRLLQTGFGLLVFVYSQSQQGDVRLSLQALRQTRTPVAGLEPATERAPDKYLKRRRRRRRKRRRGGGGGGAEEEEGEEDSIFPVLNRNLIQRTFSLKFSEFCALQFAPLPAPWPDGGPKRLRSPCCILAIYKHPTIKADDEFDNFKRHNFA</sequence>
<accession>A0AAV3YW38</accession>
<comment type="caution">
    <text evidence="2">The sequence shown here is derived from an EMBL/GenBank/DDBJ whole genome shotgun (WGS) entry which is preliminary data.</text>
</comment>
<evidence type="ECO:0000313" key="3">
    <source>
        <dbReference type="Proteomes" id="UP000735302"/>
    </source>
</evidence>
<gene>
    <name evidence="2" type="ORF">PoB_001277400</name>
</gene>
<evidence type="ECO:0000313" key="2">
    <source>
        <dbReference type="EMBL" id="GFN86268.1"/>
    </source>
</evidence>
<name>A0AAV3YW38_9GAST</name>
<reference evidence="2 3" key="1">
    <citation type="journal article" date="2021" name="Elife">
        <title>Chloroplast acquisition without the gene transfer in kleptoplastic sea slugs, Plakobranchus ocellatus.</title>
        <authorList>
            <person name="Maeda T."/>
            <person name="Takahashi S."/>
            <person name="Yoshida T."/>
            <person name="Shimamura S."/>
            <person name="Takaki Y."/>
            <person name="Nagai Y."/>
            <person name="Toyoda A."/>
            <person name="Suzuki Y."/>
            <person name="Arimoto A."/>
            <person name="Ishii H."/>
            <person name="Satoh N."/>
            <person name="Nishiyama T."/>
            <person name="Hasebe M."/>
            <person name="Maruyama T."/>
            <person name="Minagawa J."/>
            <person name="Obokata J."/>
            <person name="Shigenobu S."/>
        </authorList>
    </citation>
    <scope>NUCLEOTIDE SEQUENCE [LARGE SCALE GENOMIC DNA]</scope>
</reference>
<keyword evidence="3" id="KW-1185">Reference proteome</keyword>
<dbReference type="Proteomes" id="UP000735302">
    <property type="component" value="Unassembled WGS sequence"/>
</dbReference>
<protein>
    <submittedName>
        <fullName evidence="2">Uncharacterized protein</fullName>
    </submittedName>
</protein>